<evidence type="ECO:0000256" key="5">
    <source>
        <dbReference type="PROSITE-ProRule" id="PRU00339"/>
    </source>
</evidence>
<evidence type="ECO:0000256" key="4">
    <source>
        <dbReference type="ARBA" id="ARBA00023163"/>
    </source>
</evidence>
<dbReference type="SMART" id="SM00342">
    <property type="entry name" value="HTH_ARAC"/>
    <property type="match status" value="1"/>
</dbReference>
<dbReference type="InterPro" id="IPR013105">
    <property type="entry name" value="TPR_2"/>
</dbReference>
<dbReference type="Proteomes" id="UP000198963">
    <property type="component" value="Chromosome I"/>
</dbReference>
<gene>
    <name evidence="7" type="ORF">SAMN04489797_3224</name>
</gene>
<dbReference type="InterPro" id="IPR018060">
    <property type="entry name" value="HTH_AraC"/>
</dbReference>
<keyword evidence="4" id="KW-0804">Transcription</keyword>
<dbReference type="PROSITE" id="PS50005">
    <property type="entry name" value="TPR"/>
    <property type="match status" value="2"/>
</dbReference>
<dbReference type="Gene3D" id="3.40.50.10610">
    <property type="entry name" value="ABC-type transport auxiliary lipoprotein component"/>
    <property type="match status" value="1"/>
</dbReference>
<dbReference type="SUPFAM" id="SSF48452">
    <property type="entry name" value="TPR-like"/>
    <property type="match status" value="2"/>
</dbReference>
<dbReference type="PROSITE" id="PS01124">
    <property type="entry name" value="HTH_ARAC_FAMILY_2"/>
    <property type="match status" value="1"/>
</dbReference>
<dbReference type="Gene3D" id="1.10.10.60">
    <property type="entry name" value="Homeodomain-like"/>
    <property type="match status" value="2"/>
</dbReference>
<feature type="domain" description="HTH araC/xylS-type" evidence="6">
    <location>
        <begin position="490"/>
        <end position="591"/>
    </location>
</feature>
<dbReference type="PANTHER" id="PTHR44943">
    <property type="entry name" value="CELLULOSE SYNTHASE OPERON PROTEIN C"/>
    <property type="match status" value="1"/>
</dbReference>
<organism evidence="7 8">
    <name type="scientific">Winogradskyella sediminis</name>
    <dbReference type="NCBI Taxonomy" id="1382466"/>
    <lineage>
        <taxon>Bacteria</taxon>
        <taxon>Pseudomonadati</taxon>
        <taxon>Bacteroidota</taxon>
        <taxon>Flavobacteriia</taxon>
        <taxon>Flavobacteriales</taxon>
        <taxon>Flavobacteriaceae</taxon>
        <taxon>Winogradskyella</taxon>
    </lineage>
</organism>
<dbReference type="STRING" id="1249933.SAMN04489797_3224"/>
<keyword evidence="8" id="KW-1185">Reference proteome</keyword>
<dbReference type="PANTHER" id="PTHR44943:SF8">
    <property type="entry name" value="TPR REPEAT-CONTAINING PROTEIN MJ0263"/>
    <property type="match status" value="1"/>
</dbReference>
<dbReference type="InterPro" id="IPR051685">
    <property type="entry name" value="Ycf3/AcsC/BcsC/TPR_MFPF"/>
</dbReference>
<sequence>MINQKSIAVLPFVNMSNDIDNNYFCDGITEEIINALTKVKGLKVIARTSSFAFKNKNADVRHIGNQLGVATVLEGSIRIVNKRIRISVQLIRTNDGFQVWSQNFDRKLEDIFELQDEISLIIAEQIRENFGHLDISKHISIVGTKNINAYKLYLKGRAYQLNWALDDYLEAIKCYKQSIAIDQNFYDAYFALSRSYGILSSWGVIEKEDGRQKARTYLEEGLKINNTSYLGYFSESSLSFWNNWNYTKALETLKKSLHKNPSFAIAYEGIAEIYMATNQLDKALSNINKAIEISPLSPNHYFTKGNIYFLNKDYNEAIINLNECLRIDPNFTLAIETKLACYIFLNDSSNFNNYIATMPQLIHPKLCETLFNLINKKPVDIQLDANTITIEEAFKSIYPWSFYYIIHACKTDEALAVFEEKMKLKVGQLVNFQLDPFLDPLRNHPRFQLITKQTMSSGIRLPKEISSKAQNSITKPLDASEITKYKWALEQFLKDTEPYLNPNLSLKELANNIKLHPNKLSWLLNAEYDKNFNDFINQYRINHFKAIALNPEFKHITILGLAYDSGFNSKSVFNTYFKKTEGTTPSQWVKAQNNGRRNT</sequence>
<dbReference type="InterPro" id="IPR009057">
    <property type="entry name" value="Homeodomain-like_sf"/>
</dbReference>
<keyword evidence="3" id="KW-0805">Transcription regulation</keyword>
<dbReference type="GO" id="GO:0043565">
    <property type="term" value="F:sequence-specific DNA binding"/>
    <property type="evidence" value="ECO:0007669"/>
    <property type="project" value="InterPro"/>
</dbReference>
<dbReference type="GO" id="GO:0003700">
    <property type="term" value="F:DNA-binding transcription factor activity"/>
    <property type="evidence" value="ECO:0007669"/>
    <property type="project" value="InterPro"/>
</dbReference>
<dbReference type="SMART" id="SM00028">
    <property type="entry name" value="TPR"/>
    <property type="match status" value="3"/>
</dbReference>
<keyword evidence="1" id="KW-0677">Repeat</keyword>
<dbReference type="AlphaFoldDB" id="A0A1H1XJ95"/>
<dbReference type="SUPFAM" id="SSF46689">
    <property type="entry name" value="Homeodomain-like"/>
    <property type="match status" value="1"/>
</dbReference>
<dbReference type="EMBL" id="LT629774">
    <property type="protein sequence ID" value="SDT09151.1"/>
    <property type="molecule type" value="Genomic_DNA"/>
</dbReference>
<evidence type="ECO:0000313" key="7">
    <source>
        <dbReference type="EMBL" id="SDT09151.1"/>
    </source>
</evidence>
<dbReference type="Pfam" id="PF13181">
    <property type="entry name" value="TPR_8"/>
    <property type="match status" value="2"/>
</dbReference>
<name>A0A1H1XJ95_9FLAO</name>
<reference evidence="7 8" key="1">
    <citation type="submission" date="2016-10" db="EMBL/GenBank/DDBJ databases">
        <authorList>
            <person name="Varghese N."/>
            <person name="Submissions S."/>
        </authorList>
    </citation>
    <scope>NUCLEOTIDE SEQUENCE [LARGE SCALE GENOMIC DNA]</scope>
    <source>
        <strain evidence="7 8">RHA_55</strain>
    </source>
</reference>
<evidence type="ECO:0000256" key="1">
    <source>
        <dbReference type="ARBA" id="ARBA00022737"/>
    </source>
</evidence>
<dbReference type="Pfam" id="PF12833">
    <property type="entry name" value="HTH_18"/>
    <property type="match status" value="1"/>
</dbReference>
<dbReference type="InterPro" id="IPR011990">
    <property type="entry name" value="TPR-like_helical_dom_sf"/>
</dbReference>
<feature type="repeat" description="TPR" evidence="5">
    <location>
        <begin position="264"/>
        <end position="297"/>
    </location>
</feature>
<accession>A0A1H1XJ95</accession>
<feature type="repeat" description="TPR" evidence="5">
    <location>
        <begin position="298"/>
        <end position="331"/>
    </location>
</feature>
<dbReference type="Gene3D" id="1.25.40.10">
    <property type="entry name" value="Tetratricopeptide repeat domain"/>
    <property type="match status" value="2"/>
</dbReference>
<keyword evidence="2 5" id="KW-0802">TPR repeat</keyword>
<evidence type="ECO:0000259" key="6">
    <source>
        <dbReference type="PROSITE" id="PS01124"/>
    </source>
</evidence>
<evidence type="ECO:0000313" key="8">
    <source>
        <dbReference type="Proteomes" id="UP000198963"/>
    </source>
</evidence>
<dbReference type="Pfam" id="PF07719">
    <property type="entry name" value="TPR_2"/>
    <property type="match status" value="1"/>
</dbReference>
<proteinExistence type="predicted"/>
<protein>
    <submittedName>
        <fullName evidence="7">TolB amino-terminal domain-containing protein</fullName>
    </submittedName>
</protein>
<evidence type="ECO:0000256" key="3">
    <source>
        <dbReference type="ARBA" id="ARBA00023015"/>
    </source>
</evidence>
<dbReference type="InterPro" id="IPR019734">
    <property type="entry name" value="TPR_rpt"/>
</dbReference>
<evidence type="ECO:0000256" key="2">
    <source>
        <dbReference type="ARBA" id="ARBA00022803"/>
    </source>
</evidence>